<evidence type="ECO:0000256" key="3">
    <source>
        <dbReference type="ARBA" id="ARBA00007441"/>
    </source>
</evidence>
<gene>
    <name evidence="12" type="ORF">EPA93_02230</name>
</gene>
<evidence type="ECO:0000256" key="1">
    <source>
        <dbReference type="ARBA" id="ARBA00001933"/>
    </source>
</evidence>
<evidence type="ECO:0000313" key="13">
    <source>
        <dbReference type="Proteomes" id="UP000290365"/>
    </source>
</evidence>
<comment type="similarity">
    <text evidence="3">Belongs to the class-I pyridoxal-phosphate-dependent aminotransferase family.</text>
</comment>
<dbReference type="CDD" id="cd07377">
    <property type="entry name" value="WHTH_GntR"/>
    <property type="match status" value="1"/>
</dbReference>
<dbReference type="Pfam" id="PF00392">
    <property type="entry name" value="GntR"/>
    <property type="match status" value="1"/>
</dbReference>
<dbReference type="InterPro" id="IPR015421">
    <property type="entry name" value="PyrdxlP-dep_Trfase_major"/>
</dbReference>
<feature type="domain" description="HTH gntR-type" evidence="11">
    <location>
        <begin position="14"/>
        <end position="82"/>
    </location>
</feature>
<evidence type="ECO:0000313" key="12">
    <source>
        <dbReference type="EMBL" id="QBD74873.1"/>
    </source>
</evidence>
<dbReference type="Gene3D" id="1.10.10.10">
    <property type="entry name" value="Winged helix-like DNA-binding domain superfamily/Winged helix DNA-binding domain"/>
    <property type="match status" value="1"/>
</dbReference>
<dbReference type="InterPro" id="IPR051446">
    <property type="entry name" value="HTH_trans_reg/aminotransferase"/>
</dbReference>
<accession>A0A4P6JIP8</accession>
<dbReference type="CDD" id="cd00609">
    <property type="entry name" value="AAT_like"/>
    <property type="match status" value="1"/>
</dbReference>
<evidence type="ECO:0000256" key="7">
    <source>
        <dbReference type="ARBA" id="ARBA00022898"/>
    </source>
</evidence>
<name>A0A4P6JIP8_KTERU</name>
<keyword evidence="8" id="KW-0805">Transcription regulation</keyword>
<dbReference type="InterPro" id="IPR036390">
    <property type="entry name" value="WH_DNA-bd_sf"/>
</dbReference>
<dbReference type="InterPro" id="IPR000524">
    <property type="entry name" value="Tscrpt_reg_HTH_GntR"/>
</dbReference>
<evidence type="ECO:0000256" key="6">
    <source>
        <dbReference type="ARBA" id="ARBA00022679"/>
    </source>
</evidence>
<dbReference type="Proteomes" id="UP000290365">
    <property type="component" value="Chromosome"/>
</dbReference>
<keyword evidence="9" id="KW-0238">DNA-binding</keyword>
<dbReference type="FunFam" id="3.40.640.10:FF:000053">
    <property type="entry name" value="Aminotransferase, class I"/>
    <property type="match status" value="1"/>
</dbReference>
<dbReference type="Gene3D" id="3.40.640.10">
    <property type="entry name" value="Type I PLP-dependent aspartate aminotransferase-like (Major domain)"/>
    <property type="match status" value="1"/>
</dbReference>
<comment type="subunit">
    <text evidence="4">Homodimer.</text>
</comment>
<evidence type="ECO:0000256" key="10">
    <source>
        <dbReference type="ARBA" id="ARBA00023163"/>
    </source>
</evidence>
<reference evidence="12 13" key="1">
    <citation type="submission" date="2019-01" db="EMBL/GenBank/DDBJ databases">
        <title>Ktedonosporobacter rubrisoli SCAWS-G2.</title>
        <authorList>
            <person name="Huang Y."/>
            <person name="Yan B."/>
        </authorList>
    </citation>
    <scope>NUCLEOTIDE SEQUENCE [LARGE SCALE GENOMIC DNA]</scope>
    <source>
        <strain evidence="12 13">SCAWS-G2</strain>
    </source>
</reference>
<proteinExistence type="inferred from homology"/>
<evidence type="ECO:0000256" key="9">
    <source>
        <dbReference type="ARBA" id="ARBA00023125"/>
    </source>
</evidence>
<organism evidence="12 13">
    <name type="scientific">Ktedonosporobacter rubrisoli</name>
    <dbReference type="NCBI Taxonomy" id="2509675"/>
    <lineage>
        <taxon>Bacteria</taxon>
        <taxon>Bacillati</taxon>
        <taxon>Chloroflexota</taxon>
        <taxon>Ktedonobacteria</taxon>
        <taxon>Ktedonobacterales</taxon>
        <taxon>Ktedonosporobacteraceae</taxon>
        <taxon>Ktedonosporobacter</taxon>
    </lineage>
</organism>
<dbReference type="PROSITE" id="PS50949">
    <property type="entry name" value="HTH_GNTR"/>
    <property type="match status" value="1"/>
</dbReference>
<keyword evidence="7" id="KW-0663">Pyridoxal phosphate</keyword>
<dbReference type="PANTHER" id="PTHR46577">
    <property type="entry name" value="HTH-TYPE TRANSCRIPTIONAL REGULATORY PROTEIN GABR"/>
    <property type="match status" value="1"/>
</dbReference>
<evidence type="ECO:0000259" key="11">
    <source>
        <dbReference type="PROSITE" id="PS50949"/>
    </source>
</evidence>
<dbReference type="KEGG" id="kbs:EPA93_02230"/>
<dbReference type="PRINTS" id="PR00035">
    <property type="entry name" value="HTHGNTR"/>
</dbReference>
<dbReference type="InterPro" id="IPR036388">
    <property type="entry name" value="WH-like_DNA-bd_sf"/>
</dbReference>
<evidence type="ECO:0000256" key="8">
    <source>
        <dbReference type="ARBA" id="ARBA00023015"/>
    </source>
</evidence>
<sequence>MNIAQITLSHRQGIPLYRQLVFALAHAIEQGEIQPGEQLPSERALGQHLGISRTTVVTAYQELEAQGLVRRQVGRGTIVCAVAKDPHASFAWQGKVARGALRASDPTLRLLGEISVDPTIISFAAGIAALDLFPSQLFQEITARIWREQAQRVVELGPTDGLLEFRQAVATMMGVRPSQILALSGSQQGIDLIARCLLDPGDSVLLDAPGYLGAIQIFQAAGAHLIGWDSIHADLNELEDLIVRYRPKLLYTTPTFQNPTGHTLSRQTRLRLLELAARYHLPIIEDDPYRDLAFNFKPPPTLLSLDTQHLVIYLGTFSKTLASGLRLGWLAAPESIVNHLALLKGRSDLFTTSLQQLVVTELLRSGIYTQHIKNMQRAYAQRQAAMLGELRRSSPPDLISSFAVQGGLYLWCQLGYGIDARLALQKALQAGVAFLPGEVFYPDGRGQDELRLCFSAIPPSKIVEGVRRLTQALNELRSAPKQEEHLRR</sequence>
<dbReference type="Pfam" id="PF00155">
    <property type="entry name" value="Aminotran_1_2"/>
    <property type="match status" value="1"/>
</dbReference>
<keyword evidence="13" id="KW-1185">Reference proteome</keyword>
<dbReference type="RefSeq" id="WP_129885472.1">
    <property type="nucleotide sequence ID" value="NZ_CP035758.1"/>
</dbReference>
<dbReference type="AlphaFoldDB" id="A0A4P6JIP8"/>
<keyword evidence="5 12" id="KW-0032">Aminotransferase</keyword>
<dbReference type="GO" id="GO:0003700">
    <property type="term" value="F:DNA-binding transcription factor activity"/>
    <property type="evidence" value="ECO:0007669"/>
    <property type="project" value="InterPro"/>
</dbReference>
<evidence type="ECO:0000256" key="2">
    <source>
        <dbReference type="ARBA" id="ARBA00005384"/>
    </source>
</evidence>
<dbReference type="SUPFAM" id="SSF53383">
    <property type="entry name" value="PLP-dependent transferases"/>
    <property type="match status" value="1"/>
</dbReference>
<evidence type="ECO:0000256" key="5">
    <source>
        <dbReference type="ARBA" id="ARBA00022576"/>
    </source>
</evidence>
<dbReference type="SMART" id="SM00345">
    <property type="entry name" value="HTH_GNTR"/>
    <property type="match status" value="1"/>
</dbReference>
<comment type="similarity">
    <text evidence="2">In the C-terminal section; belongs to the class-I pyridoxal-phosphate-dependent aminotransferase family.</text>
</comment>
<comment type="cofactor">
    <cofactor evidence="1">
        <name>pyridoxal 5'-phosphate</name>
        <dbReference type="ChEBI" id="CHEBI:597326"/>
    </cofactor>
</comment>
<dbReference type="PANTHER" id="PTHR46577:SF2">
    <property type="entry name" value="TRANSCRIPTIONAL REGULATORY PROTEIN"/>
    <property type="match status" value="1"/>
</dbReference>
<dbReference type="InterPro" id="IPR015422">
    <property type="entry name" value="PyrdxlP-dep_Trfase_small"/>
</dbReference>
<dbReference type="OrthoDB" id="9802328at2"/>
<dbReference type="InterPro" id="IPR015424">
    <property type="entry name" value="PyrdxlP-dep_Trfase"/>
</dbReference>
<protein>
    <submittedName>
        <fullName evidence="12">PLP-dependent aminotransferase family protein</fullName>
    </submittedName>
</protein>
<keyword evidence="10" id="KW-0804">Transcription</keyword>
<dbReference type="Gene3D" id="3.90.1150.10">
    <property type="entry name" value="Aspartate Aminotransferase, domain 1"/>
    <property type="match status" value="1"/>
</dbReference>
<keyword evidence="6 12" id="KW-0808">Transferase</keyword>
<dbReference type="GO" id="GO:0003677">
    <property type="term" value="F:DNA binding"/>
    <property type="evidence" value="ECO:0007669"/>
    <property type="project" value="UniProtKB-KW"/>
</dbReference>
<evidence type="ECO:0000256" key="4">
    <source>
        <dbReference type="ARBA" id="ARBA00011738"/>
    </source>
</evidence>
<dbReference type="GO" id="GO:0030170">
    <property type="term" value="F:pyridoxal phosphate binding"/>
    <property type="evidence" value="ECO:0007669"/>
    <property type="project" value="InterPro"/>
</dbReference>
<dbReference type="GO" id="GO:0008483">
    <property type="term" value="F:transaminase activity"/>
    <property type="evidence" value="ECO:0007669"/>
    <property type="project" value="UniProtKB-KW"/>
</dbReference>
<dbReference type="InterPro" id="IPR004839">
    <property type="entry name" value="Aminotransferase_I/II_large"/>
</dbReference>
<dbReference type="SUPFAM" id="SSF46785">
    <property type="entry name" value="Winged helix' DNA-binding domain"/>
    <property type="match status" value="1"/>
</dbReference>
<dbReference type="EMBL" id="CP035758">
    <property type="protein sequence ID" value="QBD74873.1"/>
    <property type="molecule type" value="Genomic_DNA"/>
</dbReference>